<organism evidence="2 3">
    <name type="scientific">Plectonema cf. radiosum LEGE 06105</name>
    <dbReference type="NCBI Taxonomy" id="945769"/>
    <lineage>
        <taxon>Bacteria</taxon>
        <taxon>Bacillati</taxon>
        <taxon>Cyanobacteriota</taxon>
        <taxon>Cyanophyceae</taxon>
        <taxon>Oscillatoriophycideae</taxon>
        <taxon>Oscillatoriales</taxon>
        <taxon>Microcoleaceae</taxon>
        <taxon>Plectonema</taxon>
    </lineage>
</organism>
<dbReference type="AlphaFoldDB" id="A0A8J7JUH7"/>
<evidence type="ECO:0000313" key="2">
    <source>
        <dbReference type="EMBL" id="MBE9215054.1"/>
    </source>
</evidence>
<dbReference type="EMBL" id="JADEWL010000084">
    <property type="protein sequence ID" value="MBE9215054.1"/>
    <property type="molecule type" value="Genomic_DNA"/>
</dbReference>
<name>A0A8J7JUH7_9CYAN</name>
<proteinExistence type="predicted"/>
<keyword evidence="3" id="KW-1185">Reference proteome</keyword>
<dbReference type="Proteomes" id="UP000620559">
    <property type="component" value="Unassembled WGS sequence"/>
</dbReference>
<comment type="caution">
    <text evidence="2">The sequence shown here is derived from an EMBL/GenBank/DDBJ whole genome shotgun (WGS) entry which is preliminary data.</text>
</comment>
<feature type="domain" description="DUF4159" evidence="1">
    <location>
        <begin position="252"/>
        <end position="390"/>
    </location>
</feature>
<dbReference type="InterPro" id="IPR025297">
    <property type="entry name" value="DUF4159"/>
</dbReference>
<gene>
    <name evidence="2" type="ORF">IQ247_20705</name>
</gene>
<accession>A0A8J7JUH7</accession>
<protein>
    <submittedName>
        <fullName evidence="2">DUF4159 domain-containing protein</fullName>
    </submittedName>
</protein>
<evidence type="ECO:0000259" key="1">
    <source>
        <dbReference type="Pfam" id="PF13709"/>
    </source>
</evidence>
<reference evidence="2" key="1">
    <citation type="submission" date="2020-10" db="EMBL/GenBank/DDBJ databases">
        <authorList>
            <person name="Castelo-Branco R."/>
            <person name="Eusebio N."/>
            <person name="Adriana R."/>
            <person name="Vieira A."/>
            <person name="Brugerolle De Fraissinette N."/>
            <person name="Rezende De Castro R."/>
            <person name="Schneider M.P."/>
            <person name="Vasconcelos V."/>
            <person name="Leao P.N."/>
        </authorList>
    </citation>
    <scope>NUCLEOTIDE SEQUENCE</scope>
    <source>
        <strain evidence="2">LEGE 06105</strain>
    </source>
</reference>
<evidence type="ECO:0000313" key="3">
    <source>
        <dbReference type="Proteomes" id="UP000620559"/>
    </source>
</evidence>
<dbReference type="Gene3D" id="3.40.50.12140">
    <property type="entry name" value="Domain of unknown function DUF4159"/>
    <property type="match status" value="1"/>
</dbReference>
<sequence>MSHPFPSPPIQPFERLQAADGLLINAERWHKAHNYHRTRQNTHYQCLNQPGIVCGLGVRDIPAPSKVEAKYRDGRWVQIQPGIAIDLGGNLIVVPAAFDFPVDLEVANTEPIMVYLTVSYVDPDELRYAKRQASGLSRNSREIVTEAYRFDQRNSTPEISEIEICRILLQPGQKEITPPDDVFFPGYNNIDLRYRRQAQARPQAIVSMAQVNHSDSECARNFFNLTYFLQSIEPLYPYLRGLYEPGQVSFADNMQEYDLLYLTGQQALSLNTVELESLKNYLKTGGILLVDAPANAEALIQSTHALAEQLGTPLKNAKELKRDHPLKTRPFLFAALPIVDRKAIEIFTGGGVILITGDLASAWGLDQELAMPRLAIRTAQEFGINLVSYAWKRRQLIGLQQEDDSGKW</sequence>
<dbReference type="Pfam" id="PF13709">
    <property type="entry name" value="DUF4159"/>
    <property type="match status" value="1"/>
</dbReference>
<dbReference type="RefSeq" id="WP_193923035.1">
    <property type="nucleotide sequence ID" value="NZ_JADEWL010000084.1"/>
</dbReference>